<dbReference type="PANTHER" id="PTHR45724">
    <property type="entry name" value="AQUAPORIN NIP2-1"/>
    <property type="match status" value="1"/>
</dbReference>
<dbReference type="GO" id="GO:0016020">
    <property type="term" value="C:membrane"/>
    <property type="evidence" value="ECO:0007669"/>
    <property type="project" value="UniProtKB-SubCell"/>
</dbReference>
<sequence>MESADIYPVDRNYNSSSPNDNEYHYKPQTVTTMRTSLTPSSAILPVLVPEERPANILWSSVTSWKFINCFRNIYKEHYPPGFVNKVVAEMVATFLLVFATCGAAALSNSDEGRVSKLGASIVGGLIVTVMIYAVGHVSGAHMNPAVTCAFAAVRHFPWKQVPIYAAAQLTGALIASFTLLKLLHPIKNVGTTSPSGTDLQALVMEIVVTFSMMLITSAVATDTKAIGELAGIAVGSAVCITSILAWPVSGGSMNPVRTLGPAIASEHYKGLWVYMVGPFVGTLLGASFYNMIRVSNKPVHAISAASSFKIRRMSSAGEKHEIANEDPLQTV</sequence>
<feature type="transmembrane region" description="Helical" evidence="7">
    <location>
        <begin position="199"/>
        <end position="220"/>
    </location>
</feature>
<dbReference type="AlphaFoldDB" id="A0AA41S5K9"/>
<dbReference type="GO" id="GO:0015267">
    <property type="term" value="F:channel activity"/>
    <property type="evidence" value="ECO:0007669"/>
    <property type="project" value="InterPro"/>
</dbReference>
<dbReference type="SUPFAM" id="SSF81338">
    <property type="entry name" value="Aquaporin-like"/>
    <property type="match status" value="1"/>
</dbReference>
<feature type="transmembrane region" description="Helical" evidence="7">
    <location>
        <begin position="271"/>
        <end position="292"/>
    </location>
</feature>
<keyword evidence="3 7" id="KW-1133">Transmembrane helix</keyword>
<feature type="transmembrane region" description="Helical" evidence="7">
    <location>
        <begin position="232"/>
        <end position="251"/>
    </location>
</feature>
<dbReference type="PANTHER" id="PTHR45724:SF16">
    <property type="entry name" value="AQUAPORIN NIP2-1"/>
    <property type="match status" value="1"/>
</dbReference>
<keyword evidence="5" id="KW-0813">Transport</keyword>
<reference evidence="8" key="1">
    <citation type="submission" date="2022-03" db="EMBL/GenBank/DDBJ databases">
        <title>A functionally conserved STORR gene fusion in Papaver species that diverged 16.8 million years ago.</title>
        <authorList>
            <person name="Catania T."/>
        </authorList>
    </citation>
    <scope>NUCLEOTIDE SEQUENCE</scope>
    <source>
        <strain evidence="8">S-191538</strain>
    </source>
</reference>
<evidence type="ECO:0000256" key="7">
    <source>
        <dbReference type="SAM" id="Phobius"/>
    </source>
</evidence>
<feature type="region of interest" description="Disordered" evidence="6">
    <location>
        <begin position="1"/>
        <end position="23"/>
    </location>
</feature>
<dbReference type="InterPro" id="IPR023271">
    <property type="entry name" value="Aquaporin-like"/>
</dbReference>
<comment type="subcellular location">
    <subcellularLocation>
        <location evidence="1">Membrane</location>
        <topology evidence="1">Multi-pass membrane protein</topology>
    </subcellularLocation>
</comment>
<comment type="caution">
    <text evidence="8">The sequence shown here is derived from an EMBL/GenBank/DDBJ whole genome shotgun (WGS) entry which is preliminary data.</text>
</comment>
<dbReference type="Proteomes" id="UP001177140">
    <property type="component" value="Unassembled WGS sequence"/>
</dbReference>
<evidence type="ECO:0000313" key="8">
    <source>
        <dbReference type="EMBL" id="MCL7030316.1"/>
    </source>
</evidence>
<proteinExistence type="inferred from homology"/>
<dbReference type="InterPro" id="IPR034294">
    <property type="entry name" value="Aquaporin_transptr"/>
</dbReference>
<keyword evidence="4 7" id="KW-0472">Membrane</keyword>
<feature type="transmembrane region" description="Helical" evidence="7">
    <location>
        <begin position="118"/>
        <end position="140"/>
    </location>
</feature>
<dbReference type="Gene3D" id="1.20.1080.10">
    <property type="entry name" value="Glycerol uptake facilitator protein"/>
    <property type="match status" value="1"/>
</dbReference>
<evidence type="ECO:0000256" key="2">
    <source>
        <dbReference type="ARBA" id="ARBA00022692"/>
    </source>
</evidence>
<name>A0AA41S5K9_PAPNU</name>
<accession>A0AA41S5K9</accession>
<comment type="similarity">
    <text evidence="5">Belongs to the MIP/aquaporin (TC 1.A.8) family.</text>
</comment>
<keyword evidence="2 5" id="KW-0812">Transmembrane</keyword>
<evidence type="ECO:0000256" key="5">
    <source>
        <dbReference type="RuleBase" id="RU000477"/>
    </source>
</evidence>
<protein>
    <submittedName>
        <fullName evidence="8">Uncharacterized protein</fullName>
    </submittedName>
</protein>
<dbReference type="CDD" id="cd00333">
    <property type="entry name" value="MIP"/>
    <property type="match status" value="1"/>
</dbReference>
<evidence type="ECO:0000256" key="1">
    <source>
        <dbReference type="ARBA" id="ARBA00004141"/>
    </source>
</evidence>
<feature type="transmembrane region" description="Helical" evidence="7">
    <location>
        <begin position="86"/>
        <end position="106"/>
    </location>
</feature>
<dbReference type="Pfam" id="PF00230">
    <property type="entry name" value="MIP"/>
    <property type="match status" value="1"/>
</dbReference>
<dbReference type="InterPro" id="IPR000425">
    <property type="entry name" value="MIP"/>
</dbReference>
<keyword evidence="9" id="KW-1185">Reference proteome</keyword>
<dbReference type="PRINTS" id="PR00783">
    <property type="entry name" value="MINTRINSICP"/>
</dbReference>
<evidence type="ECO:0000256" key="4">
    <source>
        <dbReference type="ARBA" id="ARBA00023136"/>
    </source>
</evidence>
<evidence type="ECO:0000256" key="3">
    <source>
        <dbReference type="ARBA" id="ARBA00022989"/>
    </source>
</evidence>
<gene>
    <name evidence="8" type="ORF">MKW94_011701</name>
</gene>
<feature type="transmembrane region" description="Helical" evidence="7">
    <location>
        <begin position="161"/>
        <end position="179"/>
    </location>
</feature>
<dbReference type="EMBL" id="JAJJMA010099908">
    <property type="protein sequence ID" value="MCL7030316.1"/>
    <property type="molecule type" value="Genomic_DNA"/>
</dbReference>
<organism evidence="8 9">
    <name type="scientific">Papaver nudicaule</name>
    <name type="common">Iceland poppy</name>
    <dbReference type="NCBI Taxonomy" id="74823"/>
    <lineage>
        <taxon>Eukaryota</taxon>
        <taxon>Viridiplantae</taxon>
        <taxon>Streptophyta</taxon>
        <taxon>Embryophyta</taxon>
        <taxon>Tracheophyta</taxon>
        <taxon>Spermatophyta</taxon>
        <taxon>Magnoliopsida</taxon>
        <taxon>Ranunculales</taxon>
        <taxon>Papaveraceae</taxon>
        <taxon>Papaveroideae</taxon>
        <taxon>Papaver</taxon>
    </lineage>
</organism>
<evidence type="ECO:0000313" key="9">
    <source>
        <dbReference type="Proteomes" id="UP001177140"/>
    </source>
</evidence>
<evidence type="ECO:0000256" key="6">
    <source>
        <dbReference type="SAM" id="MobiDB-lite"/>
    </source>
</evidence>